<accession>A0ABU8B697</accession>
<organism evidence="2 3">
    <name type="scientific">Bradyrhizobium algeriense</name>
    <dbReference type="NCBI Taxonomy" id="634784"/>
    <lineage>
        <taxon>Bacteria</taxon>
        <taxon>Pseudomonadati</taxon>
        <taxon>Pseudomonadota</taxon>
        <taxon>Alphaproteobacteria</taxon>
        <taxon>Hyphomicrobiales</taxon>
        <taxon>Nitrobacteraceae</taxon>
        <taxon>Bradyrhizobium</taxon>
    </lineage>
</organism>
<dbReference type="PROSITE" id="PS50844">
    <property type="entry name" value="AFP_LIKE"/>
    <property type="match status" value="1"/>
</dbReference>
<evidence type="ECO:0000313" key="3">
    <source>
        <dbReference type="Proteomes" id="UP001364224"/>
    </source>
</evidence>
<protein>
    <submittedName>
        <fullName evidence="2">Pseudaminic acid synthase</fullName>
    </submittedName>
</protein>
<dbReference type="InterPro" id="IPR057736">
    <property type="entry name" value="SAF_PseI/NeuA/NeuB"/>
</dbReference>
<comment type="caution">
    <text evidence="2">The sequence shown here is derived from an EMBL/GenBank/DDBJ whole genome shotgun (WGS) entry which is preliminary data.</text>
</comment>
<dbReference type="InterPro" id="IPR013974">
    <property type="entry name" value="SAF"/>
</dbReference>
<dbReference type="InterPro" id="IPR006190">
    <property type="entry name" value="SAF_AFP_Neu5Ac"/>
</dbReference>
<dbReference type="EMBL" id="JAZHRV010000001">
    <property type="protein sequence ID" value="MEH2554054.1"/>
    <property type="molecule type" value="Genomic_DNA"/>
</dbReference>
<dbReference type="NCBIfam" id="TIGR03586">
    <property type="entry name" value="PseI"/>
    <property type="match status" value="1"/>
</dbReference>
<dbReference type="InterPro" id="IPR013785">
    <property type="entry name" value="Aldolase_TIM"/>
</dbReference>
<dbReference type="PANTHER" id="PTHR42966">
    <property type="entry name" value="N-ACETYLNEURAMINATE SYNTHASE"/>
    <property type="match status" value="1"/>
</dbReference>
<dbReference type="PANTHER" id="PTHR42966:SF2">
    <property type="entry name" value="PSEUDAMINIC ACID SYNTHASE"/>
    <property type="match status" value="1"/>
</dbReference>
<evidence type="ECO:0000259" key="1">
    <source>
        <dbReference type="PROSITE" id="PS50844"/>
    </source>
</evidence>
<dbReference type="Proteomes" id="UP001364224">
    <property type="component" value="Unassembled WGS sequence"/>
</dbReference>
<keyword evidence="3" id="KW-1185">Reference proteome</keyword>
<proteinExistence type="predicted"/>
<feature type="domain" description="AFP-like" evidence="1">
    <location>
        <begin position="295"/>
        <end position="353"/>
    </location>
</feature>
<dbReference type="Pfam" id="PF08666">
    <property type="entry name" value="SAF"/>
    <property type="match status" value="1"/>
</dbReference>
<dbReference type="InterPro" id="IPR036732">
    <property type="entry name" value="AFP_Neu5c_C_sf"/>
</dbReference>
<dbReference type="Pfam" id="PF03102">
    <property type="entry name" value="NeuB"/>
    <property type="match status" value="1"/>
</dbReference>
<dbReference type="InterPro" id="IPR013132">
    <property type="entry name" value="PseI/NeuA/B-like_N"/>
</dbReference>
<dbReference type="SUPFAM" id="SSF51269">
    <property type="entry name" value="AFP III-like domain"/>
    <property type="match status" value="1"/>
</dbReference>
<name>A0ABU8B697_9BRAD</name>
<dbReference type="CDD" id="cd11615">
    <property type="entry name" value="SAF_NeuB_like"/>
    <property type="match status" value="1"/>
</dbReference>
<sequence length="369" mass="40115">MSETIMIAGRAIGRSHQPFIIAEMSGNHNQSLDRALAIVDAAAKSGAHALKLQTYTADTMTLNLSRDEFFIDDPNSLWKGRSLHKLYQEAHTPWEWHAPIFERARSLGMIPFSTPFDASAVDFLEQLGVSCYKIASFENTDLPLIRKVAATGKPMIISTGMATVADIDEAVRCAREAGCNDLVLLKCTSTYPAAASDTNLLTIPHMRALFGCEVGLSDHTFGIGAGVASVALGASVIEKHFTLSRADGGVDSTFSMEPDEMAALVVETERAWMALGQVFYGLTEKEHKSQIFRRSLYVAEDLAAGDALTEGNLRIIRPGLGLPPKYFESLIGMRVGRAVRRGTPMSWELLTPADDDVAPSRELPRGARA</sequence>
<dbReference type="RefSeq" id="WP_334478690.1">
    <property type="nucleotide sequence ID" value="NZ_JAZHRV010000001.1"/>
</dbReference>
<evidence type="ECO:0000313" key="2">
    <source>
        <dbReference type="EMBL" id="MEH2554054.1"/>
    </source>
</evidence>
<dbReference type="SUPFAM" id="SSF51569">
    <property type="entry name" value="Aldolase"/>
    <property type="match status" value="1"/>
</dbReference>
<reference evidence="2 3" key="1">
    <citation type="submission" date="2024-02" db="EMBL/GenBank/DDBJ databases">
        <title>Adaptive strategies in a cosmopolitan and abundant soil bacterium.</title>
        <authorList>
            <person name="Carini P."/>
        </authorList>
    </citation>
    <scope>NUCLEOTIDE SEQUENCE [LARGE SCALE GENOMIC DNA]</scope>
    <source>
        <strain evidence="2 3">AZCC 1608</strain>
    </source>
</reference>
<dbReference type="InterPro" id="IPR051690">
    <property type="entry name" value="PseI-like"/>
</dbReference>
<dbReference type="InterPro" id="IPR020030">
    <property type="entry name" value="Pseudaminic_synth_PseI"/>
</dbReference>
<dbReference type="SMART" id="SM00858">
    <property type="entry name" value="SAF"/>
    <property type="match status" value="1"/>
</dbReference>
<dbReference type="Gene3D" id="3.90.1210.10">
    <property type="entry name" value="Antifreeze-like/N-acetylneuraminic acid synthase C-terminal domain"/>
    <property type="match status" value="1"/>
</dbReference>
<dbReference type="Gene3D" id="3.20.20.70">
    <property type="entry name" value="Aldolase class I"/>
    <property type="match status" value="1"/>
</dbReference>
<gene>
    <name evidence="2" type="ORF">V1286_001583</name>
</gene>